<dbReference type="Proteomes" id="UP000031662">
    <property type="component" value="Chromosome"/>
</dbReference>
<evidence type="ECO:0000313" key="3">
    <source>
        <dbReference type="Proteomes" id="UP000031662"/>
    </source>
</evidence>
<keyword evidence="1" id="KW-0732">Signal</keyword>
<evidence type="ECO:0000256" key="1">
    <source>
        <dbReference type="SAM" id="SignalP"/>
    </source>
</evidence>
<dbReference type="AlphaFoldDB" id="A0A060Q2P1"/>
<dbReference type="RefSeq" id="WP_033122932.1">
    <property type="nucleotide sequence ID" value="NZ_AP014523.1"/>
</dbReference>
<gene>
    <name evidence="2" type="ORF">NY40_1643</name>
</gene>
<dbReference type="EMBL" id="AP014523">
    <property type="protein sequence ID" value="BAO98642.1"/>
    <property type="molecule type" value="Genomic_DNA"/>
</dbReference>
<feature type="chain" id="PRO_5001585952" evidence="1">
    <location>
        <begin position="22"/>
        <end position="188"/>
    </location>
</feature>
<protein>
    <submittedName>
        <fullName evidence="2">Uncharacterized protein</fullName>
    </submittedName>
</protein>
<name>A0A060Q2P1_HELPX</name>
<accession>A0A060Q2P1</accession>
<organism evidence="2 3">
    <name type="scientific">Helicobacter pylori NY40</name>
    <dbReference type="NCBI Taxonomy" id="1426844"/>
    <lineage>
        <taxon>Bacteria</taxon>
        <taxon>Pseudomonadati</taxon>
        <taxon>Campylobacterota</taxon>
        <taxon>Epsilonproteobacteria</taxon>
        <taxon>Campylobacterales</taxon>
        <taxon>Helicobacteraceae</taxon>
        <taxon>Helicobacter</taxon>
    </lineage>
</organism>
<reference evidence="2 3" key="1">
    <citation type="submission" date="2013-11" db="EMBL/GenBank/DDBJ databases">
        <title>Estimation of Helicobacter pylori bacteriophage ecology using H. pylori isolates.</title>
        <authorList>
            <person name="Uchiyama J."/>
            <person name="Takemura-Uchiyama I."/>
            <person name="Ujihara T."/>
            <person name="Matsuzaki S."/>
        </authorList>
    </citation>
    <scope>NUCLEOTIDE SEQUENCE [LARGE SCALE GENOMIC DNA]</scope>
    <source>
        <strain evidence="2 3">NY40</strain>
    </source>
</reference>
<proteinExistence type="predicted"/>
<dbReference type="HOGENOM" id="CLU_1439266_0_0_7"/>
<feature type="signal peptide" evidence="1">
    <location>
        <begin position="1"/>
        <end position="21"/>
    </location>
</feature>
<dbReference type="Gene3D" id="3.10.129.140">
    <property type="entry name" value="Helicobacter TNF-alpha-Inducing protein"/>
    <property type="match status" value="1"/>
</dbReference>
<sequence>MFKRMVLIALLGVFSSVSLSAKSILRDDGILVSDLKGMKSELSDAPAWVFEDPKVPYEEMGVAYIPVSNKYLGIEQATLNAKLSLIVVFHEIMLKYKKRFMEQFHESEQTTTNISYAIYNYLATKIQVSDTYTNLKSEVAVVKIKLVGCQIEQIKRYLKASVENLNDNEIAYIAKVAQKEFGSVCALR</sequence>
<evidence type="ECO:0000313" key="2">
    <source>
        <dbReference type="EMBL" id="BAO98642.1"/>
    </source>
</evidence>